<dbReference type="InterPro" id="IPR018129">
    <property type="entry name" value="PEP_COase_Lys_AS"/>
</dbReference>
<evidence type="ECO:0000256" key="10">
    <source>
        <dbReference type="HAMAP-Rule" id="MF_00595"/>
    </source>
</evidence>
<dbReference type="AlphaFoldDB" id="A0A4P9VNM5"/>
<dbReference type="GO" id="GO:0006099">
    <property type="term" value="P:tricarboxylic acid cycle"/>
    <property type="evidence" value="ECO:0007669"/>
    <property type="project" value="InterPro"/>
</dbReference>
<evidence type="ECO:0000256" key="6">
    <source>
        <dbReference type="ARBA" id="ARBA00022842"/>
    </source>
</evidence>
<keyword evidence="13" id="KW-0670">Pyruvate</keyword>
<dbReference type="PROSITE" id="PS00781">
    <property type="entry name" value="PEPCASE_1"/>
    <property type="match status" value="1"/>
</dbReference>
<evidence type="ECO:0000256" key="8">
    <source>
        <dbReference type="ARBA" id="ARBA00023300"/>
    </source>
</evidence>
<evidence type="ECO:0000313" key="14">
    <source>
        <dbReference type="Proteomes" id="UP000257039"/>
    </source>
</evidence>
<dbReference type="GO" id="GO:0005829">
    <property type="term" value="C:cytosol"/>
    <property type="evidence" value="ECO:0007669"/>
    <property type="project" value="TreeGrafter"/>
</dbReference>
<dbReference type="SUPFAM" id="SSF51621">
    <property type="entry name" value="Phosphoenolpyruvate/pyruvate domain"/>
    <property type="match status" value="1"/>
</dbReference>
<evidence type="ECO:0000256" key="11">
    <source>
        <dbReference type="PROSITE-ProRule" id="PRU10111"/>
    </source>
</evidence>
<feature type="active site" evidence="10 12">
    <location>
        <position position="543"/>
    </location>
</feature>
<comment type="similarity">
    <text evidence="3 10">Belongs to the PEPCase type 1 family.</text>
</comment>
<evidence type="ECO:0000256" key="1">
    <source>
        <dbReference type="ARBA" id="ARBA00001946"/>
    </source>
</evidence>
<comment type="catalytic activity">
    <reaction evidence="9 10">
        <text>oxaloacetate + phosphate = phosphoenolpyruvate + hydrogencarbonate</text>
        <dbReference type="Rhea" id="RHEA:28370"/>
        <dbReference type="ChEBI" id="CHEBI:16452"/>
        <dbReference type="ChEBI" id="CHEBI:17544"/>
        <dbReference type="ChEBI" id="CHEBI:43474"/>
        <dbReference type="ChEBI" id="CHEBI:58702"/>
        <dbReference type="EC" id="4.1.1.31"/>
    </reaction>
</comment>
<evidence type="ECO:0000256" key="3">
    <source>
        <dbReference type="ARBA" id="ARBA00008346"/>
    </source>
</evidence>
<reference evidence="13 14" key="1">
    <citation type="submission" date="2017-04" db="EMBL/GenBank/DDBJ databases">
        <title>Draft genome sequence of Zooshikella ganghwensis VG4 isolated from Red Sea sediments.</title>
        <authorList>
            <person name="Rehman Z."/>
            <person name="Alam I."/>
            <person name="Kamau A."/>
            <person name="Bajic V."/>
            <person name="Leiknes T."/>
        </authorList>
    </citation>
    <scope>NUCLEOTIDE SEQUENCE [LARGE SCALE GENOMIC DNA]</scope>
    <source>
        <strain evidence="13 14">VG4</strain>
    </source>
</reference>
<evidence type="ECO:0000256" key="12">
    <source>
        <dbReference type="PROSITE-ProRule" id="PRU10112"/>
    </source>
</evidence>
<gene>
    <name evidence="10" type="primary">ppc</name>
    <name evidence="13" type="ORF">B9G39_17335</name>
</gene>
<dbReference type="NCBIfam" id="NF000584">
    <property type="entry name" value="PRK00009.1"/>
    <property type="match status" value="1"/>
</dbReference>
<organism evidence="13 14">
    <name type="scientific">Zooshikella ganghwensis</name>
    <dbReference type="NCBI Taxonomy" id="202772"/>
    <lineage>
        <taxon>Bacteria</taxon>
        <taxon>Pseudomonadati</taxon>
        <taxon>Pseudomonadota</taxon>
        <taxon>Gammaproteobacteria</taxon>
        <taxon>Oceanospirillales</taxon>
        <taxon>Zooshikellaceae</taxon>
        <taxon>Zooshikella</taxon>
    </lineage>
</organism>
<name>A0A4P9VNM5_9GAMM</name>
<dbReference type="InterPro" id="IPR015813">
    <property type="entry name" value="Pyrv/PenolPyrv_kinase-like_dom"/>
</dbReference>
<dbReference type="GO" id="GO:0000287">
    <property type="term" value="F:magnesium ion binding"/>
    <property type="evidence" value="ECO:0007669"/>
    <property type="project" value="UniProtKB-UniRule"/>
</dbReference>
<evidence type="ECO:0000256" key="9">
    <source>
        <dbReference type="ARBA" id="ARBA00048995"/>
    </source>
</evidence>
<keyword evidence="7 10" id="KW-0456">Lyase</keyword>
<dbReference type="EC" id="4.1.1.31" evidence="4 10"/>
<comment type="cofactor">
    <cofactor evidence="1 10">
        <name>Mg(2+)</name>
        <dbReference type="ChEBI" id="CHEBI:18420"/>
    </cofactor>
</comment>
<accession>A0A4P9VNM5</accession>
<evidence type="ECO:0000256" key="2">
    <source>
        <dbReference type="ARBA" id="ARBA00003670"/>
    </source>
</evidence>
<evidence type="ECO:0000256" key="5">
    <source>
        <dbReference type="ARBA" id="ARBA00022419"/>
    </source>
</evidence>
<dbReference type="InterPro" id="IPR021135">
    <property type="entry name" value="PEP_COase"/>
</dbReference>
<keyword evidence="8 10" id="KW-0120">Carbon dioxide fixation</keyword>
<sequence length="877" mass="99142">MPDTHAALRNNVHLLGELLGNTIKEHMGEQFLDKVELIRQLAKASRAGSKAGQEALLTELKGLTDDELLPVTRAFNQFLNLANIAEQYHTISKHSQQCPLELNPIAELLDQLLARQFSADAIIENLSKLKIELVLTAHPTEITRRTLIKKYEEIANCLYVKDHHYLSGAEEEQLIHRLQQLVSQAWHTNEIREERPTPVDEARWGFSTIEYSLWYAIPRFLRQLNQQLKLRIKRGLPIDISPVRFASWMGGDRDGNPNVTAAVTHQVLMLSRWMAADLYLRDMDTLIGELSMNECSQRLLKEVGNQSEPYRVLLKKLQAQLRATRDWAESAAHTYIEPTKEVLLFKEDLLAPLQLCYQSLQDCGMHVIADGPLLDTLYRAHCFGLNLIKLDIRQDSSRHGDVMAELTNYLELGDYQTWSEEQKQAFLLRELASKRPLLPNQWQPSAEVKEVIDTCRVLSRHEPHAIGSYIISMAKQPSDVLAVILLLKECGVQHRVPVVPLFETLNDLANADDVIKNLLGVSWYRDYIQGSQEVMIGYSDSAKDAGTLMASWAQYQAQEKLVEVCAEVGVKLTLFHGRGGSIGRGGGPAHAAILSQPPGSIGERMRITEQGEMIRFKFGLPNVAVRSLALYTNAALEAKLIPPPVPKDSWREMMNSLTETSLEAYRGVVKENTDFVPYFRAATPEQELAKLPLGSRPAKRKTSGGLESLRAIPWIFAWTQNRLMLPSWLGSGEALQQALDNKQETLIRDMMAEWPFFRARVNMLEMVLAKTDLSLAAYYEQRLVPEPLQALGAELRHRLANTVEVVRYLKKVHELLSDEPWIQQSIALRNPYTDPLNVLQAELLFRLRHDAENIKPFIPQALMVTIAGIAAGMRNTG</sequence>
<dbReference type="GO" id="GO:0008964">
    <property type="term" value="F:phosphoenolpyruvate carboxylase activity"/>
    <property type="evidence" value="ECO:0007669"/>
    <property type="project" value="UniProtKB-UniRule"/>
</dbReference>
<keyword evidence="6 10" id="KW-0460">Magnesium</keyword>
<comment type="function">
    <text evidence="2 10">Forms oxaloacetate, a four-carbon dicarboxylic acid source for the tricarboxylic acid cycle.</text>
</comment>
<comment type="subunit">
    <text evidence="10">Homotetramer.</text>
</comment>
<dbReference type="Proteomes" id="UP000257039">
    <property type="component" value="Unassembled WGS sequence"/>
</dbReference>
<dbReference type="PANTHER" id="PTHR30523">
    <property type="entry name" value="PHOSPHOENOLPYRUVATE CARBOXYLASE"/>
    <property type="match status" value="1"/>
</dbReference>
<dbReference type="EMBL" id="NDXW01000001">
    <property type="protein sequence ID" value="RDH45058.1"/>
    <property type="molecule type" value="Genomic_DNA"/>
</dbReference>
<dbReference type="PRINTS" id="PR00150">
    <property type="entry name" value="PEPCARBXLASE"/>
</dbReference>
<dbReference type="PROSITE" id="PS00393">
    <property type="entry name" value="PEPCASE_2"/>
    <property type="match status" value="1"/>
</dbReference>
<evidence type="ECO:0000256" key="4">
    <source>
        <dbReference type="ARBA" id="ARBA00012305"/>
    </source>
</evidence>
<dbReference type="GO" id="GO:0006107">
    <property type="term" value="P:oxaloacetate metabolic process"/>
    <property type="evidence" value="ECO:0007669"/>
    <property type="project" value="UniProtKB-UniRule"/>
</dbReference>
<evidence type="ECO:0000256" key="7">
    <source>
        <dbReference type="ARBA" id="ARBA00023239"/>
    </source>
</evidence>
<proteinExistence type="inferred from homology"/>
<dbReference type="HAMAP" id="MF_00595">
    <property type="entry name" value="PEPcase_type1"/>
    <property type="match status" value="1"/>
</dbReference>
<dbReference type="RefSeq" id="WP_094788085.1">
    <property type="nucleotide sequence ID" value="NZ_NDXW01000001.1"/>
</dbReference>
<comment type="caution">
    <text evidence="13">The sequence shown here is derived from an EMBL/GenBank/DDBJ whole genome shotgun (WGS) entry which is preliminary data.</text>
</comment>
<dbReference type="Gene3D" id="1.20.1440.90">
    <property type="entry name" value="Phosphoenolpyruvate/pyruvate domain"/>
    <property type="match status" value="1"/>
</dbReference>
<evidence type="ECO:0000313" key="13">
    <source>
        <dbReference type="EMBL" id="RDH45058.1"/>
    </source>
</evidence>
<keyword evidence="14" id="KW-1185">Reference proteome</keyword>
<protein>
    <recommendedName>
        <fullName evidence="5 10">Phosphoenolpyruvate carboxylase</fullName>
        <shortName evidence="10">PEPC</shortName>
        <shortName evidence="10">PEPCase</shortName>
        <ecNumber evidence="4 10">4.1.1.31</ecNumber>
    </recommendedName>
</protein>
<dbReference type="InterPro" id="IPR033129">
    <property type="entry name" value="PEPCASE_His_AS"/>
</dbReference>
<dbReference type="InterPro" id="IPR022805">
    <property type="entry name" value="PEP_COase_bac/pln-type"/>
</dbReference>
<feature type="active site" evidence="10 11">
    <location>
        <position position="138"/>
    </location>
</feature>
<dbReference type="GO" id="GO:0015977">
    <property type="term" value="P:carbon fixation"/>
    <property type="evidence" value="ECO:0007669"/>
    <property type="project" value="UniProtKB-UniRule"/>
</dbReference>
<dbReference type="PANTHER" id="PTHR30523:SF6">
    <property type="entry name" value="PHOSPHOENOLPYRUVATE CARBOXYLASE"/>
    <property type="match status" value="1"/>
</dbReference>
<dbReference type="Pfam" id="PF00311">
    <property type="entry name" value="PEPcase"/>
    <property type="match status" value="1"/>
</dbReference>